<feature type="compositionally biased region" description="Basic and acidic residues" evidence="1">
    <location>
        <begin position="118"/>
        <end position="128"/>
    </location>
</feature>
<accession>A0ABR2YQG9</accession>
<feature type="region of interest" description="Disordered" evidence="1">
    <location>
        <begin position="118"/>
        <end position="150"/>
    </location>
</feature>
<proteinExistence type="predicted"/>
<keyword evidence="3" id="KW-1185">Reference proteome</keyword>
<dbReference type="Proteomes" id="UP001491310">
    <property type="component" value="Unassembled WGS sequence"/>
</dbReference>
<evidence type="ECO:0000256" key="1">
    <source>
        <dbReference type="SAM" id="MobiDB-lite"/>
    </source>
</evidence>
<name>A0ABR2YQG9_9CHLO</name>
<gene>
    <name evidence="2" type="ORF">WJX75_000452</name>
</gene>
<dbReference type="EMBL" id="JALJOT010000006">
    <property type="protein sequence ID" value="KAK9909320.1"/>
    <property type="molecule type" value="Genomic_DNA"/>
</dbReference>
<evidence type="ECO:0000313" key="2">
    <source>
        <dbReference type="EMBL" id="KAK9909320.1"/>
    </source>
</evidence>
<reference evidence="2 3" key="1">
    <citation type="journal article" date="2024" name="Nat. Commun.">
        <title>Phylogenomics reveals the evolutionary origins of lichenization in chlorophyte algae.</title>
        <authorList>
            <person name="Puginier C."/>
            <person name="Libourel C."/>
            <person name="Otte J."/>
            <person name="Skaloud P."/>
            <person name="Haon M."/>
            <person name="Grisel S."/>
            <person name="Petersen M."/>
            <person name="Berrin J.G."/>
            <person name="Delaux P.M."/>
            <person name="Dal Grande F."/>
            <person name="Keller J."/>
        </authorList>
    </citation>
    <scope>NUCLEOTIDE SEQUENCE [LARGE SCALE GENOMIC DNA]</scope>
    <source>
        <strain evidence="2 3">SAG 216-7</strain>
    </source>
</reference>
<protein>
    <submittedName>
        <fullName evidence="2">Uncharacterized protein</fullName>
    </submittedName>
</protein>
<organism evidence="2 3">
    <name type="scientific">Coccomyxa subellipsoidea</name>
    <dbReference type="NCBI Taxonomy" id="248742"/>
    <lineage>
        <taxon>Eukaryota</taxon>
        <taxon>Viridiplantae</taxon>
        <taxon>Chlorophyta</taxon>
        <taxon>core chlorophytes</taxon>
        <taxon>Trebouxiophyceae</taxon>
        <taxon>Trebouxiophyceae incertae sedis</taxon>
        <taxon>Coccomyxaceae</taxon>
        <taxon>Coccomyxa</taxon>
    </lineage>
</organism>
<evidence type="ECO:0000313" key="3">
    <source>
        <dbReference type="Proteomes" id="UP001491310"/>
    </source>
</evidence>
<sequence>MLALLMGGIAALLNYLGGSTLYLVIRLTFQGSIKIKGLSWSPCLQARKFSLVQPKRLGGHTIFTCDAVVTDASLWHIITGHDFEVVVSKPWLDWTGTEEGDSHLVTLLKDVGYIREVEGKAEPPHGDKSTGSGKGAGDKEKTGNGTPVETVEVQWSGEVRAFTARLLLRDGLMQMSKDLGMVMGENVRFKALVGSTSLAADEQARDSDPDKAHWFERSKWPAPNEDTGKPKYPVALAAASDNLVFELAGWRTTTGLLLRKPILAALQLTPSVANFALAKLSPLLHCAVGLEEGDAITVHMAPSAMHLPAACYHVTLQPMKLVVATRGLLQGIIALLNQRPNVKPTRLEAWTTALRADIFKDGFIDSKRLDLIIGPDARNGKGVRMCCWGRVDPACGNSVDATIGVPSASLAPLGLQDLPEDFVFAIPVRGSSQQPEFDFVRAGKRLGEMVVKQRVATQYFGPEA</sequence>
<comment type="caution">
    <text evidence="2">The sequence shown here is derived from an EMBL/GenBank/DDBJ whole genome shotgun (WGS) entry which is preliminary data.</text>
</comment>